<dbReference type="AlphaFoldDB" id="A0A225W4P7"/>
<feature type="compositionally biased region" description="Basic and acidic residues" evidence="1">
    <location>
        <begin position="504"/>
        <end position="520"/>
    </location>
</feature>
<dbReference type="GO" id="GO:0004843">
    <property type="term" value="F:cysteine-type deubiquitinase activity"/>
    <property type="evidence" value="ECO:0007669"/>
    <property type="project" value="InterPro"/>
</dbReference>
<dbReference type="OrthoDB" id="161570at2759"/>
<dbReference type="EMBL" id="NBNE01001787">
    <property type="protein sequence ID" value="OWZ12656.1"/>
    <property type="molecule type" value="Genomic_DNA"/>
</dbReference>
<dbReference type="STRING" id="4795.A0A225W4P7"/>
<feature type="compositionally biased region" description="Acidic residues" evidence="1">
    <location>
        <begin position="243"/>
        <end position="266"/>
    </location>
</feature>
<accession>A0A225W4P7</accession>
<organism evidence="3 4">
    <name type="scientific">Phytophthora megakarya</name>
    <dbReference type="NCBI Taxonomy" id="4795"/>
    <lineage>
        <taxon>Eukaryota</taxon>
        <taxon>Sar</taxon>
        <taxon>Stramenopiles</taxon>
        <taxon>Oomycota</taxon>
        <taxon>Peronosporomycetes</taxon>
        <taxon>Peronosporales</taxon>
        <taxon>Peronosporaceae</taxon>
        <taxon>Phytophthora</taxon>
    </lineage>
</organism>
<dbReference type="SUPFAM" id="SSF143791">
    <property type="entry name" value="DUSP-like"/>
    <property type="match status" value="1"/>
</dbReference>
<feature type="compositionally biased region" description="Low complexity" evidence="1">
    <location>
        <begin position="542"/>
        <end position="554"/>
    </location>
</feature>
<dbReference type="InterPro" id="IPR016197">
    <property type="entry name" value="Chromo-like_dom_sf"/>
</dbReference>
<evidence type="ECO:0000259" key="2">
    <source>
        <dbReference type="PROSITE" id="PS51283"/>
    </source>
</evidence>
<evidence type="ECO:0000313" key="3">
    <source>
        <dbReference type="EMBL" id="OWZ12656.1"/>
    </source>
</evidence>
<dbReference type="PROSITE" id="PS51283">
    <property type="entry name" value="DUSP"/>
    <property type="match status" value="1"/>
</dbReference>
<reference evidence="4" key="1">
    <citation type="submission" date="2017-03" db="EMBL/GenBank/DDBJ databases">
        <title>Phytopthora megakarya and P. palmivora, two closely related causual agents of cacao black pod achieved similar genome size and gene model numbers by different mechanisms.</title>
        <authorList>
            <person name="Ali S."/>
            <person name="Shao J."/>
            <person name="Larry D.J."/>
            <person name="Kronmiller B."/>
            <person name="Shen D."/>
            <person name="Strem M.D."/>
            <person name="Melnick R.L."/>
            <person name="Guiltinan M.J."/>
            <person name="Tyler B.M."/>
            <person name="Meinhardt L.W."/>
            <person name="Bailey B.A."/>
        </authorList>
    </citation>
    <scope>NUCLEOTIDE SEQUENCE [LARGE SCALE GENOMIC DNA]</scope>
    <source>
        <strain evidence="4">zdho120</strain>
    </source>
</reference>
<evidence type="ECO:0000313" key="4">
    <source>
        <dbReference type="Proteomes" id="UP000198211"/>
    </source>
</evidence>
<name>A0A225W4P7_9STRA</name>
<feature type="compositionally biased region" description="Polar residues" evidence="1">
    <location>
        <begin position="556"/>
        <end position="572"/>
    </location>
</feature>
<dbReference type="InterPro" id="IPR006615">
    <property type="entry name" value="Pept_C19_DUSP"/>
</dbReference>
<protein>
    <recommendedName>
        <fullName evidence="2">DUSP domain-containing protein</fullName>
    </recommendedName>
</protein>
<evidence type="ECO:0000256" key="1">
    <source>
        <dbReference type="SAM" id="MobiDB-lite"/>
    </source>
</evidence>
<dbReference type="Proteomes" id="UP000198211">
    <property type="component" value="Unassembled WGS sequence"/>
</dbReference>
<proteinExistence type="predicted"/>
<gene>
    <name evidence="3" type="ORF">PHMEG_00014148</name>
</gene>
<feature type="region of interest" description="Disordered" evidence="1">
    <location>
        <begin position="489"/>
        <end position="606"/>
    </location>
</feature>
<dbReference type="Gene3D" id="3.30.2230.10">
    <property type="entry name" value="DUSP-like"/>
    <property type="match status" value="1"/>
</dbReference>
<feature type="region of interest" description="Disordered" evidence="1">
    <location>
        <begin position="238"/>
        <end position="276"/>
    </location>
</feature>
<dbReference type="Gene3D" id="2.30.30.140">
    <property type="match status" value="1"/>
</dbReference>
<dbReference type="InterPro" id="IPR035927">
    <property type="entry name" value="DUSP-like_sf"/>
</dbReference>
<keyword evidence="4" id="KW-1185">Reference proteome</keyword>
<sequence length="650" mass="73143">MSKSKKSALQRAKELVDDVPLEEGDHWFAIATPWWGVFHACLHTSDVPKVRNDSLIDKPLSSKARKVAVLNPKLKEGSDFVFVPETSWDVIARELGCDWEIRREVIYHRTQQQLKIEAYPLAFKIFYWTSKETEPTALVDGTGRGVVVLGSRIHTLGQLLSEVWLAAPDDFRKKFPQFLSGIDSISSLRSTAVSNDPQIRVCFHTARAGDGKVEWVPTQKMPKRSKLLRLRLKPRAKKRQACDDEENFDEEQSEMSTEESEDEDDEHAGKLKTHSNGLSKTMTVKLGEFRLDNRSEVASGENRLYKLLIEQKPHGSDEMAWPSQRRELEWRMALEKGDTLDALDTTHSWFEARLLTAKRNKVHVHYRGWQSKWDEWIPRISSRIAPPYSRVSKWRSALKQHSLVQVGLQVPHVKKLKWRNATVIEVAPSTDEGVEQTKDGSDGVGLRVHVQVDDDDIWLPAHDDLLCESNTHSESSPLTKRERRLLSHDDSLASESSEAPEDVAVEKEGGDGDVIEIHSGEDDDDTSLVDCEGSSSPPIRPPRAAKAARVGPARNLNASFRQVQDQSRSSAGRTPAKLASRKRLSRAQTSSDDTTPEPVSPGINADHVNSHELQTLWTQVGNDLQALQMSWGQLGERLVAFVESSQPAQD</sequence>
<comment type="caution">
    <text evidence="3">The sequence shown here is derived from an EMBL/GenBank/DDBJ whole genome shotgun (WGS) entry which is preliminary data.</text>
</comment>
<dbReference type="CDD" id="cd20104">
    <property type="entry name" value="MBT_PHF20L1-like"/>
    <property type="match status" value="1"/>
</dbReference>
<dbReference type="SUPFAM" id="SSF54160">
    <property type="entry name" value="Chromo domain-like"/>
    <property type="match status" value="1"/>
</dbReference>
<feature type="domain" description="DUSP" evidence="2">
    <location>
        <begin position="3"/>
        <end position="106"/>
    </location>
</feature>